<dbReference type="PIRSF" id="PIRSF016661">
    <property type="entry name" value="BioY"/>
    <property type="match status" value="1"/>
</dbReference>
<dbReference type="Proteomes" id="UP000468668">
    <property type="component" value="Unassembled WGS sequence"/>
</dbReference>
<gene>
    <name evidence="4" type="ORF">F8C90_08185</name>
</gene>
<name>A0A6N6NL86_9ACTN</name>
<keyword evidence="2" id="KW-0813">Transport</keyword>
<evidence type="ECO:0000313" key="5">
    <source>
        <dbReference type="Proteomes" id="UP000468668"/>
    </source>
</evidence>
<dbReference type="Pfam" id="PF02632">
    <property type="entry name" value="BioY"/>
    <property type="match status" value="1"/>
</dbReference>
<sequence>MAVSAWVTVPLGPVPFTLQMFAITFAIVMLSPKECIAAIVLYLALGAIGLPVFSGMSGGIAKLMGPTGGFLWGYIFGVAAAVGLLYVLRRRMGAADKANASDQRGFVAFLKNAAAEIVAGLVFTAIAYFCGWLQLMLVMGISPEAAFLAGVAPFVVVDVLKILAAVACARAVKAAVR</sequence>
<proteinExistence type="inferred from homology"/>
<keyword evidence="3" id="KW-0812">Transmembrane</keyword>
<dbReference type="GO" id="GO:0015225">
    <property type="term" value="F:biotin transmembrane transporter activity"/>
    <property type="evidence" value="ECO:0007669"/>
    <property type="project" value="UniProtKB-UniRule"/>
</dbReference>
<feature type="transmembrane region" description="Helical" evidence="3">
    <location>
        <begin position="6"/>
        <end position="28"/>
    </location>
</feature>
<evidence type="ECO:0000256" key="2">
    <source>
        <dbReference type="PIRNR" id="PIRNR016661"/>
    </source>
</evidence>
<evidence type="ECO:0000256" key="3">
    <source>
        <dbReference type="SAM" id="Phobius"/>
    </source>
</evidence>
<comment type="caution">
    <text evidence="4">The sequence shown here is derived from an EMBL/GenBank/DDBJ whole genome shotgun (WGS) entry which is preliminary data.</text>
</comment>
<feature type="transmembrane region" description="Helical" evidence="3">
    <location>
        <begin position="35"/>
        <end position="57"/>
    </location>
</feature>
<keyword evidence="5" id="KW-1185">Reference proteome</keyword>
<dbReference type="GO" id="GO:0005886">
    <property type="term" value="C:plasma membrane"/>
    <property type="evidence" value="ECO:0007669"/>
    <property type="project" value="UniProtKB-SubCell"/>
</dbReference>
<dbReference type="InterPro" id="IPR003784">
    <property type="entry name" value="BioY"/>
</dbReference>
<organism evidence="4 5">
    <name type="scientific">Ellagibacter isourolithinifaciens</name>
    <dbReference type="NCBI Taxonomy" id="2137581"/>
    <lineage>
        <taxon>Bacteria</taxon>
        <taxon>Bacillati</taxon>
        <taxon>Actinomycetota</taxon>
        <taxon>Coriobacteriia</taxon>
        <taxon>Eggerthellales</taxon>
        <taxon>Eggerthellaceae</taxon>
        <taxon>Ellagibacter</taxon>
    </lineage>
</organism>
<keyword evidence="2 3" id="KW-0472">Membrane</keyword>
<accession>A0A6N6NL86</accession>
<keyword evidence="3" id="KW-1133">Transmembrane helix</keyword>
<reference evidence="4 5" key="1">
    <citation type="submission" date="2019-09" db="EMBL/GenBank/DDBJ databases">
        <title>Whole genome shotgun sequencing (WGS) of Ellagibacter isourolithinifaciens DSM 104140(T) and Adlercreutzia muris DSM 29508(T).</title>
        <authorList>
            <person name="Stoll D.A."/>
            <person name="Danylec N."/>
            <person name="Huch M."/>
        </authorList>
    </citation>
    <scope>NUCLEOTIDE SEQUENCE [LARGE SCALE GENOMIC DNA]</scope>
    <source>
        <strain evidence="4 5">DSM 104140</strain>
    </source>
</reference>
<dbReference type="PANTHER" id="PTHR34295:SF1">
    <property type="entry name" value="BIOTIN TRANSPORTER BIOY"/>
    <property type="match status" value="1"/>
</dbReference>
<keyword evidence="2" id="KW-1003">Cell membrane</keyword>
<comment type="similarity">
    <text evidence="1 2">Belongs to the BioY family.</text>
</comment>
<evidence type="ECO:0000256" key="1">
    <source>
        <dbReference type="ARBA" id="ARBA00010692"/>
    </source>
</evidence>
<dbReference type="AlphaFoldDB" id="A0A6N6NL86"/>
<dbReference type="EMBL" id="WAJR01000022">
    <property type="protein sequence ID" value="KAB1638745.1"/>
    <property type="molecule type" value="Genomic_DNA"/>
</dbReference>
<dbReference type="PANTHER" id="PTHR34295">
    <property type="entry name" value="BIOTIN TRANSPORTER BIOY"/>
    <property type="match status" value="1"/>
</dbReference>
<feature type="transmembrane region" description="Helical" evidence="3">
    <location>
        <begin position="69"/>
        <end position="88"/>
    </location>
</feature>
<feature type="transmembrane region" description="Helical" evidence="3">
    <location>
        <begin position="109"/>
        <end position="135"/>
    </location>
</feature>
<protein>
    <recommendedName>
        <fullName evidence="2">Biotin transporter</fullName>
    </recommendedName>
</protein>
<dbReference type="Gene3D" id="1.10.1760.20">
    <property type="match status" value="1"/>
</dbReference>
<feature type="transmembrane region" description="Helical" evidence="3">
    <location>
        <begin position="147"/>
        <end position="172"/>
    </location>
</feature>
<dbReference type="OrthoDB" id="9803495at2"/>
<evidence type="ECO:0000313" key="4">
    <source>
        <dbReference type="EMBL" id="KAB1638745.1"/>
    </source>
</evidence>
<comment type="subcellular location">
    <subcellularLocation>
        <location evidence="2">Cell membrane</location>
        <topology evidence="2">Multi-pass membrane protein</topology>
    </subcellularLocation>
</comment>